<dbReference type="InterPro" id="IPR012677">
    <property type="entry name" value="Nucleotide-bd_a/b_plait_sf"/>
</dbReference>
<dbReference type="FunFam" id="3.30.70.330:FF:000383">
    <property type="entry name" value="Sex lethal, isoform D"/>
    <property type="match status" value="1"/>
</dbReference>
<dbReference type="PANTHER" id="PTHR48024">
    <property type="entry name" value="GEO13361P1-RELATED"/>
    <property type="match status" value="1"/>
</dbReference>
<comment type="caution">
    <text evidence="5">The sequence shown here is derived from an EMBL/GenBank/DDBJ whole genome shotgun (WGS) entry which is preliminary data.</text>
</comment>
<dbReference type="STRING" id="46835.A0A504YBS6"/>
<evidence type="ECO:0000256" key="2">
    <source>
        <dbReference type="ARBA" id="ARBA00022884"/>
    </source>
</evidence>
<dbReference type="InterPro" id="IPR000504">
    <property type="entry name" value="RRM_dom"/>
</dbReference>
<evidence type="ECO:0000313" key="6">
    <source>
        <dbReference type="Proteomes" id="UP000316759"/>
    </source>
</evidence>
<dbReference type="SMART" id="SM00360">
    <property type="entry name" value="RRM"/>
    <property type="match status" value="1"/>
</dbReference>
<dbReference type="AlphaFoldDB" id="A0A504YBS6"/>
<proteinExistence type="predicted"/>
<keyword evidence="1" id="KW-0677">Repeat</keyword>
<dbReference type="EMBL" id="SUNJ01011977">
    <property type="protein sequence ID" value="TPP58473.1"/>
    <property type="molecule type" value="Genomic_DNA"/>
</dbReference>
<dbReference type="OrthoDB" id="6281511at2759"/>
<keyword evidence="6" id="KW-1185">Reference proteome</keyword>
<dbReference type="Pfam" id="PF00076">
    <property type="entry name" value="RRM_1"/>
    <property type="match status" value="1"/>
</dbReference>
<accession>A0A504YBS6</accession>
<keyword evidence="2 3" id="KW-0694">RNA-binding</keyword>
<dbReference type="PROSITE" id="PS50102">
    <property type="entry name" value="RRM"/>
    <property type="match status" value="1"/>
</dbReference>
<dbReference type="SUPFAM" id="SSF54928">
    <property type="entry name" value="RNA-binding domain, RBD"/>
    <property type="match status" value="1"/>
</dbReference>
<evidence type="ECO:0000259" key="4">
    <source>
        <dbReference type="PROSITE" id="PS50102"/>
    </source>
</evidence>
<dbReference type="GO" id="GO:0005634">
    <property type="term" value="C:nucleus"/>
    <property type="evidence" value="ECO:0007669"/>
    <property type="project" value="TreeGrafter"/>
</dbReference>
<dbReference type="Gene3D" id="3.30.70.330">
    <property type="match status" value="1"/>
</dbReference>
<dbReference type="CDD" id="cd12375">
    <property type="entry name" value="RRM1_Hu_like"/>
    <property type="match status" value="1"/>
</dbReference>
<reference evidence="5 6" key="1">
    <citation type="submission" date="2019-04" db="EMBL/GenBank/DDBJ databases">
        <title>Annotation for the trematode Fasciola gigantica.</title>
        <authorList>
            <person name="Choi Y.-J."/>
        </authorList>
    </citation>
    <scope>NUCLEOTIDE SEQUENCE [LARGE SCALE GENOMIC DNA]</scope>
    <source>
        <strain evidence="5">Uganda_cow_1</strain>
    </source>
</reference>
<dbReference type="GO" id="GO:0005737">
    <property type="term" value="C:cytoplasm"/>
    <property type="evidence" value="ECO:0007669"/>
    <property type="project" value="UniProtKB-ARBA"/>
</dbReference>
<gene>
    <name evidence="5" type="ORF">FGIG_12630</name>
</gene>
<feature type="domain" description="RRM" evidence="4">
    <location>
        <begin position="70"/>
        <end position="148"/>
    </location>
</feature>
<protein>
    <submittedName>
        <fullName evidence="5">L serine dehydratase:l threonine deaminase</fullName>
    </submittedName>
</protein>
<dbReference type="GO" id="GO:0010629">
    <property type="term" value="P:negative regulation of gene expression"/>
    <property type="evidence" value="ECO:0007669"/>
    <property type="project" value="UniProtKB-ARBA"/>
</dbReference>
<organism evidence="5 6">
    <name type="scientific">Fasciola gigantica</name>
    <name type="common">Giant liver fluke</name>
    <dbReference type="NCBI Taxonomy" id="46835"/>
    <lineage>
        <taxon>Eukaryota</taxon>
        <taxon>Metazoa</taxon>
        <taxon>Spiralia</taxon>
        <taxon>Lophotrochozoa</taxon>
        <taxon>Platyhelminthes</taxon>
        <taxon>Trematoda</taxon>
        <taxon>Digenea</taxon>
        <taxon>Plagiorchiida</taxon>
        <taxon>Echinostomata</taxon>
        <taxon>Echinostomatoidea</taxon>
        <taxon>Fasciolidae</taxon>
        <taxon>Fasciola</taxon>
    </lineage>
</organism>
<evidence type="ECO:0000313" key="5">
    <source>
        <dbReference type="EMBL" id="TPP58473.1"/>
    </source>
</evidence>
<evidence type="ECO:0000256" key="3">
    <source>
        <dbReference type="PROSITE-ProRule" id="PRU00176"/>
    </source>
</evidence>
<sequence length="226" mass="24862">MHAGGCISSNLSDVFPSLPMQDTIPCGQLLNVNTLGGIDVASRLKYLGLNVPSHSNNTAGVFFNEDRSRTNLIINYLPQSYDQNDLQRLFERVGPIRQCKLIRDKNTGASLCYGFVDFVNPQHAALAIQTYHGYETEQKRLRVAYASSGGRRITPGICQAVHSFPTGHRVASFPGSASNGLGSEVTNENIIGWEVFVVGIPLEWTEPDLLVSELFNRCDCITETIQ</sequence>
<dbReference type="GO" id="GO:0003729">
    <property type="term" value="F:mRNA binding"/>
    <property type="evidence" value="ECO:0007669"/>
    <property type="project" value="UniProtKB-ARBA"/>
</dbReference>
<dbReference type="GO" id="GO:0009967">
    <property type="term" value="P:positive regulation of signal transduction"/>
    <property type="evidence" value="ECO:0007669"/>
    <property type="project" value="UniProtKB-ARBA"/>
</dbReference>
<evidence type="ECO:0000256" key="1">
    <source>
        <dbReference type="ARBA" id="ARBA00022737"/>
    </source>
</evidence>
<dbReference type="InterPro" id="IPR035979">
    <property type="entry name" value="RBD_domain_sf"/>
</dbReference>
<dbReference type="Proteomes" id="UP000316759">
    <property type="component" value="Unassembled WGS sequence"/>
</dbReference>
<name>A0A504YBS6_FASGI</name>
<dbReference type="InterPro" id="IPR050886">
    <property type="entry name" value="RNA-binding_reg"/>
</dbReference>
<dbReference type="PANTHER" id="PTHR48024:SF56">
    <property type="entry name" value="HETEROGENEOUS NUCLEAR RIBONUCLEOPROTEIN A0"/>
    <property type="match status" value="1"/>
</dbReference>